<evidence type="ECO:0000256" key="4">
    <source>
        <dbReference type="ARBA" id="ARBA00022989"/>
    </source>
</evidence>
<dbReference type="GO" id="GO:0005886">
    <property type="term" value="C:plasma membrane"/>
    <property type="evidence" value="ECO:0007669"/>
    <property type="project" value="UniProtKB-SubCell"/>
</dbReference>
<dbReference type="PANTHER" id="PTHR30572">
    <property type="entry name" value="MEMBRANE COMPONENT OF TRANSPORTER-RELATED"/>
    <property type="match status" value="1"/>
</dbReference>
<comment type="similarity">
    <text evidence="6">Belongs to the ABC-4 integral membrane protein family.</text>
</comment>
<dbReference type="GO" id="GO:0022857">
    <property type="term" value="F:transmembrane transporter activity"/>
    <property type="evidence" value="ECO:0007669"/>
    <property type="project" value="TreeGrafter"/>
</dbReference>
<evidence type="ECO:0000256" key="6">
    <source>
        <dbReference type="ARBA" id="ARBA00038076"/>
    </source>
</evidence>
<sequence>MILSLLGEALAAMAANRLRTFLTALGILIGVAAVVLMVAIGQGTQKQVSDSIASMGSNLLIIRSGAPRKGGVHGGAGNMPTLTTMDAVAISQLARAALVAPTVMGSVQIIYGPNNWNTTAAGTNADYLGIRDWRVVAGRDFSDSEAMSGVRVALLGQEVARQLFGDEDPVGKSIRVQRSPFLVIGLLDAKGQSMGGQNQDDMIIVPLVTAQRQLFGTQFQGTVSMVMVQARSPADMTPLEQSIHDLLRQRHHLNARAEDDFRITNMTEVSETASEVTGMLSILLGAIASISLFVGGIGIMNIMMVSVTERTREIGIRMAIGASRRDILTQFLLESVIITMAGGVAGIATGIGLALVATRMFDVWTAITAMPVLLAFGVSVAVGIFFGLYPARKASMMRPIDALRYQG</sequence>
<dbReference type="PANTHER" id="PTHR30572:SF4">
    <property type="entry name" value="ABC TRANSPORTER PERMEASE YTRF"/>
    <property type="match status" value="1"/>
</dbReference>
<dbReference type="eggNOG" id="COG0577">
    <property type="taxonomic scope" value="Bacteria"/>
</dbReference>
<dbReference type="InterPro" id="IPR025857">
    <property type="entry name" value="MacB_PCD"/>
</dbReference>
<evidence type="ECO:0000259" key="9">
    <source>
        <dbReference type="Pfam" id="PF12704"/>
    </source>
</evidence>
<name>Q0F0W0_9PROT</name>
<gene>
    <name evidence="10" type="ORF">SPV1_11881</name>
</gene>
<keyword evidence="11" id="KW-1185">Reference proteome</keyword>
<comment type="caution">
    <text evidence="10">The sequence shown here is derived from an EMBL/GenBank/DDBJ whole genome shotgun (WGS) entry which is preliminary data.</text>
</comment>
<feature type="transmembrane region" description="Helical" evidence="7">
    <location>
        <begin position="328"/>
        <end position="357"/>
    </location>
</feature>
<protein>
    <recommendedName>
        <fullName evidence="12">Multidrug ABC transporter substrate-binding protein</fullName>
    </recommendedName>
</protein>
<dbReference type="RefSeq" id="WP_009849894.1">
    <property type="nucleotide sequence ID" value="NZ_DS022294.1"/>
</dbReference>
<evidence type="ECO:0000256" key="3">
    <source>
        <dbReference type="ARBA" id="ARBA00022692"/>
    </source>
</evidence>
<evidence type="ECO:0000256" key="5">
    <source>
        <dbReference type="ARBA" id="ARBA00023136"/>
    </source>
</evidence>
<reference evidence="10 11" key="1">
    <citation type="submission" date="2006-09" db="EMBL/GenBank/DDBJ databases">
        <authorList>
            <person name="Emerson D."/>
            <person name="Ferriera S."/>
            <person name="Johnson J."/>
            <person name="Kravitz S."/>
            <person name="Halpern A."/>
            <person name="Remington K."/>
            <person name="Beeson K."/>
            <person name="Tran B."/>
            <person name="Rogers Y.-H."/>
            <person name="Friedman R."/>
            <person name="Venter J.C."/>
        </authorList>
    </citation>
    <scope>NUCLEOTIDE SEQUENCE [LARGE SCALE GENOMIC DNA]</scope>
    <source>
        <strain evidence="10 11">PV-1</strain>
    </source>
</reference>
<feature type="domain" description="ABC3 transporter permease C-terminal" evidence="8">
    <location>
        <begin position="286"/>
        <end position="396"/>
    </location>
</feature>
<feature type="transmembrane region" description="Helical" evidence="7">
    <location>
        <begin position="21"/>
        <end position="41"/>
    </location>
</feature>
<feature type="domain" description="MacB-like periplasmic core" evidence="9">
    <location>
        <begin position="20"/>
        <end position="245"/>
    </location>
</feature>
<evidence type="ECO:0008006" key="12">
    <source>
        <dbReference type="Google" id="ProtNLM"/>
    </source>
</evidence>
<organism evidence="10 11">
    <name type="scientific">Mariprofundus ferrooxydans PV-1</name>
    <dbReference type="NCBI Taxonomy" id="314345"/>
    <lineage>
        <taxon>Bacteria</taxon>
        <taxon>Pseudomonadati</taxon>
        <taxon>Pseudomonadota</taxon>
        <taxon>Candidatius Mariprofundia</taxon>
        <taxon>Mariprofundales</taxon>
        <taxon>Mariprofundaceae</taxon>
        <taxon>Mariprofundus</taxon>
    </lineage>
</organism>
<dbReference type="Pfam" id="PF12704">
    <property type="entry name" value="MacB_PCD"/>
    <property type="match status" value="1"/>
</dbReference>
<dbReference type="Pfam" id="PF02687">
    <property type="entry name" value="FtsX"/>
    <property type="match status" value="1"/>
</dbReference>
<dbReference type="EMBL" id="AATS01000003">
    <property type="protein sequence ID" value="EAU55431.1"/>
    <property type="molecule type" value="Genomic_DNA"/>
</dbReference>
<keyword evidence="4 7" id="KW-1133">Transmembrane helix</keyword>
<dbReference type="InterPro" id="IPR003838">
    <property type="entry name" value="ABC3_permease_C"/>
</dbReference>
<dbReference type="AlphaFoldDB" id="Q0F0W0"/>
<comment type="subcellular location">
    <subcellularLocation>
        <location evidence="1">Cell membrane</location>
        <topology evidence="1">Multi-pass membrane protein</topology>
    </subcellularLocation>
</comment>
<evidence type="ECO:0000313" key="10">
    <source>
        <dbReference type="EMBL" id="EAU55431.1"/>
    </source>
</evidence>
<accession>Q0F0W0</accession>
<proteinExistence type="inferred from homology"/>
<dbReference type="HOGENOM" id="CLU_000604_8_0_0"/>
<evidence type="ECO:0000256" key="1">
    <source>
        <dbReference type="ARBA" id="ARBA00004651"/>
    </source>
</evidence>
<dbReference type="STRING" id="314344.AL013_06700"/>
<keyword evidence="3 7" id="KW-0812">Transmembrane</keyword>
<dbReference type="OrthoDB" id="4814201at2"/>
<evidence type="ECO:0000259" key="8">
    <source>
        <dbReference type="Pfam" id="PF02687"/>
    </source>
</evidence>
<feature type="transmembrane region" description="Helical" evidence="7">
    <location>
        <begin position="279"/>
        <end position="307"/>
    </location>
</feature>
<dbReference type="InterPro" id="IPR050250">
    <property type="entry name" value="Macrolide_Exporter_MacB"/>
</dbReference>
<dbReference type="FunCoup" id="Q0F0W0">
    <property type="interactions" value="228"/>
</dbReference>
<evidence type="ECO:0000256" key="2">
    <source>
        <dbReference type="ARBA" id="ARBA00022475"/>
    </source>
</evidence>
<dbReference type="InParanoid" id="Q0F0W0"/>
<dbReference type="Proteomes" id="UP000005297">
    <property type="component" value="Unassembled WGS sequence"/>
</dbReference>
<evidence type="ECO:0000256" key="7">
    <source>
        <dbReference type="SAM" id="Phobius"/>
    </source>
</evidence>
<feature type="transmembrane region" description="Helical" evidence="7">
    <location>
        <begin position="363"/>
        <end position="389"/>
    </location>
</feature>
<keyword evidence="2" id="KW-1003">Cell membrane</keyword>
<keyword evidence="5 7" id="KW-0472">Membrane</keyword>
<evidence type="ECO:0000313" key="11">
    <source>
        <dbReference type="Proteomes" id="UP000005297"/>
    </source>
</evidence>